<proteinExistence type="predicted"/>
<feature type="non-terminal residue" evidence="1">
    <location>
        <position position="1"/>
    </location>
</feature>
<evidence type="ECO:0000313" key="1">
    <source>
        <dbReference type="EMBL" id="CAG8852056.1"/>
    </source>
</evidence>
<feature type="non-terminal residue" evidence="1">
    <location>
        <position position="75"/>
    </location>
</feature>
<comment type="caution">
    <text evidence="1">The sequence shown here is derived from an EMBL/GenBank/DDBJ whole genome shotgun (WGS) entry which is preliminary data.</text>
</comment>
<dbReference type="Proteomes" id="UP000789920">
    <property type="component" value="Unassembled WGS sequence"/>
</dbReference>
<protein>
    <submittedName>
        <fullName evidence="1">14214_t:CDS:1</fullName>
    </submittedName>
</protein>
<reference evidence="1" key="1">
    <citation type="submission" date="2021-06" db="EMBL/GenBank/DDBJ databases">
        <authorList>
            <person name="Kallberg Y."/>
            <person name="Tangrot J."/>
            <person name="Rosling A."/>
        </authorList>
    </citation>
    <scope>NUCLEOTIDE SEQUENCE</scope>
    <source>
        <strain evidence="1">MA461A</strain>
    </source>
</reference>
<name>A0ACA9T083_9GLOM</name>
<evidence type="ECO:0000313" key="2">
    <source>
        <dbReference type="Proteomes" id="UP000789920"/>
    </source>
</evidence>
<gene>
    <name evidence="1" type="ORF">RPERSI_LOCUS36881</name>
</gene>
<dbReference type="EMBL" id="CAJVQC010179713">
    <property type="protein sequence ID" value="CAG8852056.1"/>
    <property type="molecule type" value="Genomic_DNA"/>
</dbReference>
<organism evidence="1 2">
    <name type="scientific">Racocetra persica</name>
    <dbReference type="NCBI Taxonomy" id="160502"/>
    <lineage>
        <taxon>Eukaryota</taxon>
        <taxon>Fungi</taxon>
        <taxon>Fungi incertae sedis</taxon>
        <taxon>Mucoromycota</taxon>
        <taxon>Glomeromycotina</taxon>
        <taxon>Glomeromycetes</taxon>
        <taxon>Diversisporales</taxon>
        <taxon>Gigasporaceae</taxon>
        <taxon>Racocetra</taxon>
    </lineage>
</organism>
<keyword evidence="2" id="KW-1185">Reference proteome</keyword>
<sequence>DKYLIQVINVGVKNNSDLMGASIGYMSSFIGEYKKKRALFVQTVESNYSCQVAIYQFSQDPVLFLNTNPNNVWEK</sequence>
<accession>A0ACA9T083</accession>